<dbReference type="InterPro" id="IPR036318">
    <property type="entry name" value="FAD-bd_PCMH-like_sf"/>
</dbReference>
<dbReference type="EMBL" id="JAUSZI010000002">
    <property type="protein sequence ID" value="MDQ1023608.1"/>
    <property type="molecule type" value="Genomic_DNA"/>
</dbReference>
<dbReference type="Pfam" id="PF13183">
    <property type="entry name" value="Fer4_8"/>
    <property type="match status" value="1"/>
</dbReference>
<dbReference type="Pfam" id="PF02913">
    <property type="entry name" value="FAD-oxidase_C"/>
    <property type="match status" value="1"/>
</dbReference>
<proteinExistence type="predicted"/>
<gene>
    <name evidence="11" type="ORF">QF035_001190</name>
</gene>
<organism evidence="11 12">
    <name type="scientific">Streptomyces umbrinus</name>
    <dbReference type="NCBI Taxonomy" id="67370"/>
    <lineage>
        <taxon>Bacteria</taxon>
        <taxon>Bacillati</taxon>
        <taxon>Actinomycetota</taxon>
        <taxon>Actinomycetes</taxon>
        <taxon>Kitasatosporales</taxon>
        <taxon>Streptomycetaceae</taxon>
        <taxon>Streptomyces</taxon>
        <taxon>Streptomyces phaeochromogenes group</taxon>
    </lineage>
</organism>
<evidence type="ECO:0000256" key="5">
    <source>
        <dbReference type="ARBA" id="ARBA00023002"/>
    </source>
</evidence>
<sequence>MSAGPDSLTGHEAAPLPPRGPGASADDGTEALSRLLAGTAPGMRVDTGGRTAAYAYDASNYRVPPRAVAFPRSAADVAAVLNACRELGIPVTARGGGTSMAGNAIGPGVVLDFSRHMNRVLDIDTAAGIAKVEAGVVLDELRTAAGKHGLTFGPDPSSHSRCTLGGMIGNDACGNRSVRHGRTGRHIESLEIVTADGVHAIADHGGLRAADPADTASVERVAELADEVRQLVADQLALIRTELGRIPRQVSGYQLQHLLPEHGFDMARALVGTEGTCAVVVAATVRLVATAPASALLALGYDDVVDAAEDVPEILRWSPTAVEGMDEAIVATMRARRGTDSVTGLPGGRAWLYVELDGDEEELVTARAAELLDTLKARGRMADGRLVASPGERRSLWRVREDGAGLAARLLDGGESWPGWEDAAVAPEDLADYLRDFRALLAAHELTGVLYGHFGAGCVHVRVDFDFATDAGRAAARRFLQEAAALVVRHGGTLSGEHGDGRARGELLEVMYSDRMIRAFAAFKRAFDPEGLLNPGVIVAPAALDADLALHGPPVPDGRPTLFTFPHDENGFAGAARRCVGIGRCRSDASAGGVMCPSYRATGDENDSTRGRARALQEMLRGETVHDGWRSTDVRDALDLCLSCKACSTDCPVGVDMATYKAEFLHQHYRGRIRPRSHYSLGWLPFTSALAARVARPLNALLRGPVGRLLARAGGVTRKRTIPAFASRRSLRSALRTSATDEPTALLFVDSFTRAFRPQVAGATARVLADAGIPSAARDGLCCGLTWVSTGQLSVARRVMARTVARLDGGPGSELPIVVAEPSCAAALKRDVPELLGTEAARRVAARVHTLTGALTDLAAPDWSPPPLPESVLLQTHCHEYATFGSRRPRDLLTRLGVPEVTEAEGCCGLAGNFGFEEQHYGTSMAVADLSLRPHLDAAAAGGRPTVVADGFSCATQIDHLDQLAGGRGTRAVHLAELLDPAAPARADQPGDTP</sequence>
<evidence type="ECO:0000256" key="4">
    <source>
        <dbReference type="ARBA" id="ARBA00022827"/>
    </source>
</evidence>
<dbReference type="Gene3D" id="1.10.45.10">
    <property type="entry name" value="Vanillyl-alcohol Oxidase, Chain A, domain 4"/>
    <property type="match status" value="1"/>
</dbReference>
<feature type="domain" description="FAD-binding PCMH-type" evidence="10">
    <location>
        <begin position="61"/>
        <end position="290"/>
    </location>
</feature>
<dbReference type="InterPro" id="IPR016169">
    <property type="entry name" value="FAD-bd_PCMH_sub2"/>
</dbReference>
<evidence type="ECO:0000313" key="12">
    <source>
        <dbReference type="Proteomes" id="UP001230328"/>
    </source>
</evidence>
<dbReference type="Gene3D" id="1.10.1060.10">
    <property type="entry name" value="Alpha-helical ferredoxin"/>
    <property type="match status" value="1"/>
</dbReference>
<dbReference type="Gene3D" id="3.30.465.10">
    <property type="match status" value="1"/>
</dbReference>
<keyword evidence="7" id="KW-0411">Iron-sulfur</keyword>
<keyword evidence="12" id="KW-1185">Reference proteome</keyword>
<dbReference type="PANTHER" id="PTHR11748">
    <property type="entry name" value="D-LACTATE DEHYDROGENASE"/>
    <property type="match status" value="1"/>
</dbReference>
<dbReference type="Gene3D" id="3.30.70.2740">
    <property type="match status" value="1"/>
</dbReference>
<evidence type="ECO:0000259" key="9">
    <source>
        <dbReference type="PROSITE" id="PS51379"/>
    </source>
</evidence>
<evidence type="ECO:0000256" key="7">
    <source>
        <dbReference type="ARBA" id="ARBA00023014"/>
    </source>
</evidence>
<dbReference type="InterPro" id="IPR004113">
    <property type="entry name" value="FAD-bd_oxidored_4_C"/>
</dbReference>
<dbReference type="InterPro" id="IPR004017">
    <property type="entry name" value="Cys_rich_dom"/>
</dbReference>
<dbReference type="PROSITE" id="PS00198">
    <property type="entry name" value="4FE4S_FER_1"/>
    <property type="match status" value="1"/>
</dbReference>
<dbReference type="InterPro" id="IPR016166">
    <property type="entry name" value="FAD-bd_PCMH"/>
</dbReference>
<dbReference type="SUPFAM" id="SSF55103">
    <property type="entry name" value="FAD-linked oxidases, C-terminal domain"/>
    <property type="match status" value="1"/>
</dbReference>
<dbReference type="Gene3D" id="3.30.70.2190">
    <property type="match status" value="1"/>
</dbReference>
<evidence type="ECO:0000256" key="3">
    <source>
        <dbReference type="ARBA" id="ARBA00022723"/>
    </source>
</evidence>
<dbReference type="PROSITE" id="PS51379">
    <property type="entry name" value="4FE4S_FER_2"/>
    <property type="match status" value="1"/>
</dbReference>
<evidence type="ECO:0000256" key="2">
    <source>
        <dbReference type="ARBA" id="ARBA00022630"/>
    </source>
</evidence>
<dbReference type="InterPro" id="IPR017896">
    <property type="entry name" value="4Fe4S_Fe-S-bd"/>
</dbReference>
<dbReference type="PROSITE" id="PS51387">
    <property type="entry name" value="FAD_PCMH"/>
    <property type="match status" value="1"/>
</dbReference>
<evidence type="ECO:0000256" key="1">
    <source>
        <dbReference type="ARBA" id="ARBA00001974"/>
    </source>
</evidence>
<dbReference type="PANTHER" id="PTHR11748:SF119">
    <property type="entry name" value="D-2-HYDROXYGLUTARATE DEHYDROGENASE"/>
    <property type="match status" value="1"/>
</dbReference>
<dbReference type="InterPro" id="IPR016164">
    <property type="entry name" value="FAD-linked_Oxase-like_C"/>
</dbReference>
<comment type="cofactor">
    <cofactor evidence="1">
        <name>FAD</name>
        <dbReference type="ChEBI" id="CHEBI:57692"/>
    </cofactor>
</comment>
<evidence type="ECO:0000313" key="11">
    <source>
        <dbReference type="EMBL" id="MDQ1023608.1"/>
    </source>
</evidence>
<keyword evidence="3" id="KW-0479">Metal-binding</keyword>
<comment type="caution">
    <text evidence="11">The sequence shown here is derived from an EMBL/GenBank/DDBJ whole genome shotgun (WGS) entry which is preliminary data.</text>
</comment>
<dbReference type="Pfam" id="PF01565">
    <property type="entry name" value="FAD_binding_4"/>
    <property type="match status" value="1"/>
</dbReference>
<dbReference type="InterPro" id="IPR016171">
    <property type="entry name" value="Vanillyl_alc_oxidase_C-sub2"/>
</dbReference>
<dbReference type="SUPFAM" id="SSF46548">
    <property type="entry name" value="alpha-helical ferredoxin"/>
    <property type="match status" value="1"/>
</dbReference>
<keyword evidence="2" id="KW-0285">Flavoprotein</keyword>
<keyword evidence="6" id="KW-0408">Iron</keyword>
<keyword evidence="5" id="KW-0560">Oxidoreductase</keyword>
<evidence type="ECO:0000256" key="8">
    <source>
        <dbReference type="SAM" id="MobiDB-lite"/>
    </source>
</evidence>
<reference evidence="11 12" key="1">
    <citation type="submission" date="2023-07" db="EMBL/GenBank/DDBJ databases">
        <title>Comparative genomics of wheat-associated soil bacteria to identify genetic determinants of phenazine resistance.</title>
        <authorList>
            <person name="Mouncey N."/>
        </authorList>
    </citation>
    <scope>NUCLEOTIDE SEQUENCE [LARGE SCALE GENOMIC DNA]</scope>
    <source>
        <strain evidence="11 12">V2I4</strain>
    </source>
</reference>
<feature type="domain" description="4Fe-4S ferredoxin-type" evidence="9">
    <location>
        <begin position="630"/>
        <end position="661"/>
    </location>
</feature>
<evidence type="ECO:0000256" key="6">
    <source>
        <dbReference type="ARBA" id="ARBA00023004"/>
    </source>
</evidence>
<dbReference type="Proteomes" id="UP001230328">
    <property type="component" value="Unassembled WGS sequence"/>
</dbReference>
<keyword evidence="4" id="KW-0274">FAD</keyword>
<feature type="region of interest" description="Disordered" evidence="8">
    <location>
        <begin position="1"/>
        <end position="28"/>
    </location>
</feature>
<accession>A0ABU0SJ53</accession>
<dbReference type="InterPro" id="IPR009051">
    <property type="entry name" value="Helical_ferredxn"/>
</dbReference>
<dbReference type="InterPro" id="IPR006094">
    <property type="entry name" value="Oxid_FAD_bind_N"/>
</dbReference>
<dbReference type="SUPFAM" id="SSF56176">
    <property type="entry name" value="FAD-binding/transporter-associated domain-like"/>
    <property type="match status" value="1"/>
</dbReference>
<dbReference type="Pfam" id="PF02754">
    <property type="entry name" value="CCG"/>
    <property type="match status" value="1"/>
</dbReference>
<dbReference type="InterPro" id="IPR017900">
    <property type="entry name" value="4Fe4S_Fe_S_CS"/>
</dbReference>
<protein>
    <submittedName>
        <fullName evidence="11">FAD/FMN-containing dehydrogenase/Fe-S oxidoreductase</fullName>
    </submittedName>
</protein>
<name>A0ABU0SJ53_9ACTN</name>
<evidence type="ECO:0000259" key="10">
    <source>
        <dbReference type="PROSITE" id="PS51387"/>
    </source>
</evidence>